<dbReference type="KEGG" id="gur:Gura_2753"/>
<dbReference type="HOGENOM" id="CLU_051472_6_3_7"/>
<dbReference type="AlphaFoldDB" id="A5G559"/>
<evidence type="ECO:0000313" key="4">
    <source>
        <dbReference type="EMBL" id="ABQ26927.1"/>
    </source>
</evidence>
<dbReference type="PANTHER" id="PTHR35841:SF1">
    <property type="entry name" value="PHOSPHONATES-BINDING PERIPLASMIC PROTEIN"/>
    <property type="match status" value="1"/>
</dbReference>
<dbReference type="STRING" id="351605.Gura_2753"/>
<dbReference type="SUPFAM" id="SSF53850">
    <property type="entry name" value="Periplasmic binding protein-like II"/>
    <property type="match status" value="1"/>
</dbReference>
<dbReference type="RefSeq" id="WP_011939603.1">
    <property type="nucleotide sequence ID" value="NC_009483.1"/>
</dbReference>
<accession>A5G559</accession>
<feature type="chain" id="PRO_5002683248" evidence="3">
    <location>
        <begin position="23"/>
        <end position="292"/>
    </location>
</feature>
<name>A5G559_GEOUR</name>
<dbReference type="InterPro" id="IPR005770">
    <property type="entry name" value="PhnD"/>
</dbReference>
<reference evidence="4 5" key="1">
    <citation type="submission" date="2007-05" db="EMBL/GenBank/DDBJ databases">
        <title>Complete sequence of Geobacter uraniireducens Rf4.</title>
        <authorList>
            <consortium name="US DOE Joint Genome Institute"/>
            <person name="Copeland A."/>
            <person name="Lucas S."/>
            <person name="Lapidus A."/>
            <person name="Barry K."/>
            <person name="Detter J.C."/>
            <person name="Glavina del Rio T."/>
            <person name="Hammon N."/>
            <person name="Israni S."/>
            <person name="Dalin E."/>
            <person name="Tice H."/>
            <person name="Pitluck S."/>
            <person name="Chertkov O."/>
            <person name="Brettin T."/>
            <person name="Bruce D."/>
            <person name="Han C."/>
            <person name="Schmutz J."/>
            <person name="Larimer F."/>
            <person name="Land M."/>
            <person name="Hauser L."/>
            <person name="Kyrpides N."/>
            <person name="Mikhailova N."/>
            <person name="Shelobolina E."/>
            <person name="Aklujkar M."/>
            <person name="Lovley D."/>
            <person name="Richardson P."/>
        </authorList>
    </citation>
    <scope>NUCLEOTIDE SEQUENCE [LARGE SCALE GENOMIC DNA]</scope>
    <source>
        <strain evidence="4 5">Rf4</strain>
    </source>
</reference>
<feature type="signal peptide" evidence="3">
    <location>
        <begin position="1"/>
        <end position="22"/>
    </location>
</feature>
<evidence type="ECO:0000256" key="2">
    <source>
        <dbReference type="ARBA" id="ARBA00022729"/>
    </source>
</evidence>
<keyword evidence="2 3" id="KW-0732">Signal</keyword>
<proteinExistence type="inferred from homology"/>
<dbReference type="EMBL" id="CP000698">
    <property type="protein sequence ID" value="ABQ26927.1"/>
    <property type="molecule type" value="Genomic_DNA"/>
</dbReference>
<evidence type="ECO:0000313" key="5">
    <source>
        <dbReference type="Proteomes" id="UP000006695"/>
    </source>
</evidence>
<evidence type="ECO:0000256" key="3">
    <source>
        <dbReference type="SAM" id="SignalP"/>
    </source>
</evidence>
<dbReference type="Proteomes" id="UP000006695">
    <property type="component" value="Chromosome"/>
</dbReference>
<comment type="similarity">
    <text evidence="1">Belongs to the phosphate/phosphite/phosphonate binding protein family.</text>
</comment>
<gene>
    <name evidence="4" type="ordered locus">Gura_2753</name>
</gene>
<dbReference type="GO" id="GO:0055085">
    <property type="term" value="P:transmembrane transport"/>
    <property type="evidence" value="ECO:0007669"/>
    <property type="project" value="InterPro"/>
</dbReference>
<dbReference type="OrthoDB" id="5457670at2"/>
<organism evidence="4 5">
    <name type="scientific">Geotalea uraniireducens (strain Rf4)</name>
    <name type="common">Geobacter uraniireducens</name>
    <dbReference type="NCBI Taxonomy" id="351605"/>
    <lineage>
        <taxon>Bacteria</taxon>
        <taxon>Pseudomonadati</taxon>
        <taxon>Thermodesulfobacteriota</taxon>
        <taxon>Desulfuromonadia</taxon>
        <taxon>Geobacterales</taxon>
        <taxon>Geobacteraceae</taxon>
        <taxon>Geotalea</taxon>
    </lineage>
</organism>
<protein>
    <submittedName>
        <fullName evidence="4">Phosphonate ABC transporter, periplasmic phosphonate-binding protein</fullName>
    </submittedName>
</protein>
<dbReference type="NCBIfam" id="TIGR01098">
    <property type="entry name" value="3A0109s03R"/>
    <property type="match status" value="1"/>
</dbReference>
<dbReference type="PANTHER" id="PTHR35841">
    <property type="entry name" value="PHOSPHONATES-BINDING PERIPLASMIC PROTEIN"/>
    <property type="match status" value="1"/>
</dbReference>
<dbReference type="Gene3D" id="3.40.190.10">
    <property type="entry name" value="Periplasmic binding protein-like II"/>
    <property type="match status" value="2"/>
</dbReference>
<evidence type="ECO:0000256" key="1">
    <source>
        <dbReference type="ARBA" id="ARBA00007162"/>
    </source>
</evidence>
<sequence length="292" mass="33291">MKRKQLFSVVFLALLVAPLFTARSKTTEKPVVRFGVNLRYNPISMYKRYQPLMDYLTQNTPYRFELKISRDYLETLRFLKYGTTQLGFLGDIAFVEARLRFGAVPILMPLREDGRPSYRSAIVVPRISPLNSLQDLKGKKVAFGNLHSTSGNLFPRYLLLSKRVYMQELGSFTNLRNHDEVARAVLRGEYDAGAVNDITAEKYRKEGLRVLAYSNPIPTAPIVVRGDAPKQLVKAVTDALLMLDRTNPSHEKLMSNWDDTFKYGFTTAKLSDYRQVSRMFKTIPSSCGKGCH</sequence>
<dbReference type="Pfam" id="PF12974">
    <property type="entry name" value="Phosphonate-bd"/>
    <property type="match status" value="1"/>
</dbReference>
<dbReference type="GO" id="GO:0043190">
    <property type="term" value="C:ATP-binding cassette (ABC) transporter complex"/>
    <property type="evidence" value="ECO:0007669"/>
    <property type="project" value="InterPro"/>
</dbReference>
<keyword evidence="5" id="KW-1185">Reference proteome</keyword>